<dbReference type="Proteomes" id="UP000185984">
    <property type="component" value="Unassembled WGS sequence"/>
</dbReference>
<comment type="caution">
    <text evidence="1">The sequence shown here is derived from an EMBL/GenBank/DDBJ whole genome shotgun (WGS) entry which is preliminary data.</text>
</comment>
<proteinExistence type="predicted"/>
<organism evidence="1 2">
    <name type="scientific">Chroogloeocystis siderophila 5.2 s.c.1</name>
    <dbReference type="NCBI Taxonomy" id="247279"/>
    <lineage>
        <taxon>Bacteria</taxon>
        <taxon>Bacillati</taxon>
        <taxon>Cyanobacteriota</taxon>
        <taxon>Cyanophyceae</taxon>
        <taxon>Oscillatoriophycideae</taxon>
        <taxon>Chroococcales</taxon>
        <taxon>Chroococcaceae</taxon>
        <taxon>Chroogloeocystis</taxon>
    </lineage>
</organism>
<reference evidence="1 2" key="1">
    <citation type="submission" date="2016-11" db="EMBL/GenBank/DDBJ databases">
        <title>Draft Genome Sequences of Nine Cyanobacterial Strains from Diverse Habitats.</title>
        <authorList>
            <person name="Zhu T."/>
            <person name="Hou S."/>
            <person name="Lu X."/>
            <person name="Hess W.R."/>
        </authorList>
    </citation>
    <scope>NUCLEOTIDE SEQUENCE [LARGE SCALE GENOMIC DNA]</scope>
    <source>
        <strain evidence="1 2">5.2 s.c.1</strain>
    </source>
</reference>
<dbReference type="STRING" id="247279.NIES1031_02930"/>
<dbReference type="OrthoDB" id="561517at2"/>
<gene>
    <name evidence="1" type="ORF">NIES1031_02930</name>
</gene>
<dbReference type="RefSeq" id="WP_073548019.1">
    <property type="nucleotide sequence ID" value="NZ_CAWMVK010000012.1"/>
</dbReference>
<evidence type="ECO:0000313" key="2">
    <source>
        <dbReference type="Proteomes" id="UP000185984"/>
    </source>
</evidence>
<keyword evidence="2" id="KW-1185">Reference proteome</keyword>
<dbReference type="AlphaFoldDB" id="A0A1U7HZ29"/>
<sequence length="128" mass="14762">MDFNCDFQPRQIVYLENDNQRLYAEVIQVVESRRMCWVRPLVLVTHSGDVISEQPPVVTDLRSAADLFWHSILFRPALDTEVIPFLVEPLATEPAAETHSASVAQLNQFVRRVWQTYQAHPRTELDNG</sequence>
<protein>
    <submittedName>
        <fullName evidence="1">Uncharacterized protein</fullName>
    </submittedName>
</protein>
<accession>A0A1U7HZ29</accession>
<dbReference type="EMBL" id="MRCC01000002">
    <property type="protein sequence ID" value="OKH28864.1"/>
    <property type="molecule type" value="Genomic_DNA"/>
</dbReference>
<name>A0A1U7HZ29_9CHRO</name>
<evidence type="ECO:0000313" key="1">
    <source>
        <dbReference type="EMBL" id="OKH28864.1"/>
    </source>
</evidence>